<proteinExistence type="predicted"/>
<sequence>MLEELVVGADQGDHGNRCGHRHDSARRAGVAGIGVVGVQGGGQGSLRYDANVYSPTVDVANDCIDRRGSQEVEMGLGWLDDAAFVLGTELSLDEVLRDGVRTSVARCWVDGSTVASEGAHTVIAKCFRSKAMAHNSGGFGIVREWAGLATIPGAPRLLAADLDLGVIVMADLGEMTTLADVLSGSDPDTAVEAARAWGRGLGATMRGADVATFRQLIRKADPGTLSAGGPASPRLPGRGATRLAELLDDGVLSAEALTEIELFAELAGGDDAVLTQADPCPGNIVIPADGGDATFIDFEASSVHHPAVDLAHLQVPWVSCDDSGQVSKLFREAAMAGYREVGPEVSEDMVALAAAAATLQTTELSLGPLRRREASGRFGSGRQRLVSRWRWVADHRGRTPELARMCGRAADLAVQEWGWPGELETVPCFRG</sequence>
<organism evidence="2 3">
    <name type="scientific">Cutibacterium avidum ATCC 25577</name>
    <dbReference type="NCBI Taxonomy" id="997355"/>
    <lineage>
        <taxon>Bacteria</taxon>
        <taxon>Bacillati</taxon>
        <taxon>Actinomycetota</taxon>
        <taxon>Actinomycetes</taxon>
        <taxon>Propionibacteriales</taxon>
        <taxon>Propionibacteriaceae</taxon>
        <taxon>Cutibacterium</taxon>
    </lineage>
</organism>
<dbReference type="PATRIC" id="fig|997355.3.peg.2004"/>
<gene>
    <name evidence="2" type="ORF">HMPREF9153_2033</name>
</gene>
<dbReference type="Proteomes" id="UP000005332">
    <property type="component" value="Unassembled WGS sequence"/>
</dbReference>
<dbReference type="AlphaFoldDB" id="G4D011"/>
<evidence type="ECO:0000259" key="1">
    <source>
        <dbReference type="Pfam" id="PF01636"/>
    </source>
</evidence>
<name>G4D011_9ACTN</name>
<evidence type="ECO:0000313" key="3">
    <source>
        <dbReference type="Proteomes" id="UP000005332"/>
    </source>
</evidence>
<dbReference type="HOGENOM" id="CLU_731283_0_0_11"/>
<dbReference type="Pfam" id="PF01636">
    <property type="entry name" value="APH"/>
    <property type="match status" value="1"/>
</dbReference>
<dbReference type="Gene3D" id="3.90.1200.10">
    <property type="match status" value="1"/>
</dbReference>
<dbReference type="InterPro" id="IPR011009">
    <property type="entry name" value="Kinase-like_dom_sf"/>
</dbReference>
<keyword evidence="3" id="KW-1185">Reference proteome</keyword>
<dbReference type="InterPro" id="IPR002575">
    <property type="entry name" value="Aminoglycoside_PTrfase"/>
</dbReference>
<dbReference type="SUPFAM" id="SSF56112">
    <property type="entry name" value="Protein kinase-like (PK-like)"/>
    <property type="match status" value="1"/>
</dbReference>
<feature type="domain" description="Aminoglycoside phosphotransferase" evidence="1">
    <location>
        <begin position="155"/>
        <end position="341"/>
    </location>
</feature>
<comment type="caution">
    <text evidence="2">The sequence shown here is derived from an EMBL/GenBank/DDBJ whole genome shotgun (WGS) entry which is preliminary data.</text>
</comment>
<protein>
    <recommendedName>
        <fullName evidence="1">Aminoglycoside phosphotransferase domain-containing protein</fullName>
    </recommendedName>
</protein>
<accession>G4D011</accession>
<dbReference type="EMBL" id="AGBA01000015">
    <property type="protein sequence ID" value="EGY77080.1"/>
    <property type="molecule type" value="Genomic_DNA"/>
</dbReference>
<evidence type="ECO:0000313" key="2">
    <source>
        <dbReference type="EMBL" id="EGY77080.1"/>
    </source>
</evidence>
<reference evidence="2 3" key="1">
    <citation type="submission" date="2011-06" db="EMBL/GenBank/DDBJ databases">
        <authorList>
            <person name="Muzny D."/>
            <person name="Qin X."/>
            <person name="Deng J."/>
            <person name="Jiang H."/>
            <person name="Liu Y."/>
            <person name="Qu J."/>
            <person name="Song X.-Z."/>
            <person name="Zhang L."/>
            <person name="Thornton R."/>
            <person name="Coyle M."/>
            <person name="Francisco L."/>
            <person name="Jackson L."/>
            <person name="Javaid M."/>
            <person name="Korchina V."/>
            <person name="Kovar C."/>
            <person name="Mata R."/>
            <person name="Mathew T."/>
            <person name="Ngo R."/>
            <person name="Nguyen L."/>
            <person name="Nguyen N."/>
            <person name="Okwuonu G."/>
            <person name="Ongeri F."/>
            <person name="Pham C."/>
            <person name="Simmons D."/>
            <person name="Wilczek-Boney K."/>
            <person name="Hale W."/>
            <person name="Jakkamsetti A."/>
            <person name="Pham P."/>
            <person name="Ruth R."/>
            <person name="San Lucas F."/>
            <person name="Warren J."/>
            <person name="Zhang J."/>
            <person name="Zhao Z."/>
            <person name="Zhou C."/>
            <person name="Zhu D."/>
            <person name="Lee S."/>
            <person name="Bess C."/>
            <person name="Blankenburg K."/>
            <person name="Forbes L."/>
            <person name="Fu Q."/>
            <person name="Gubbala S."/>
            <person name="Hirani K."/>
            <person name="Jayaseelan J.C."/>
            <person name="Lara F."/>
            <person name="Munidasa M."/>
            <person name="Palculict T."/>
            <person name="Patil S."/>
            <person name="Pu L.-L."/>
            <person name="Saada N."/>
            <person name="Tang L."/>
            <person name="Weissenberger G."/>
            <person name="Zhu Y."/>
            <person name="Hemphill L."/>
            <person name="Shang Y."/>
            <person name="Youmans B."/>
            <person name="Ayvaz T."/>
            <person name="Ross M."/>
            <person name="Santibanez J."/>
            <person name="Aqrawi P."/>
            <person name="Gross S."/>
            <person name="Joshi V."/>
            <person name="Fowler G."/>
            <person name="Nazareth L."/>
            <person name="Reid J."/>
            <person name="Worley K."/>
            <person name="Petrosino J."/>
            <person name="Highlander S."/>
            <person name="Gibbs R."/>
        </authorList>
    </citation>
    <scope>NUCLEOTIDE SEQUENCE [LARGE SCALE GENOMIC DNA]</scope>
    <source>
        <strain evidence="2 3">ATCC 25577</strain>
    </source>
</reference>